<evidence type="ECO:0000313" key="8">
    <source>
        <dbReference type="EMBL" id="OGK01260.1"/>
    </source>
</evidence>
<dbReference type="InterPro" id="IPR013785">
    <property type="entry name" value="Aldolase_TIM"/>
</dbReference>
<evidence type="ECO:0000256" key="3">
    <source>
        <dbReference type="ARBA" id="ARBA00022691"/>
    </source>
</evidence>
<dbReference type="GO" id="GO:0051539">
    <property type="term" value="F:4 iron, 4 sulfur cluster binding"/>
    <property type="evidence" value="ECO:0007669"/>
    <property type="project" value="UniProtKB-KW"/>
</dbReference>
<evidence type="ECO:0000256" key="5">
    <source>
        <dbReference type="ARBA" id="ARBA00023004"/>
    </source>
</evidence>
<dbReference type="PANTHER" id="PTHR30352">
    <property type="entry name" value="PYRUVATE FORMATE-LYASE-ACTIVATING ENZYME"/>
    <property type="match status" value="1"/>
</dbReference>
<dbReference type="GO" id="GO:0046872">
    <property type="term" value="F:metal ion binding"/>
    <property type="evidence" value="ECO:0007669"/>
    <property type="project" value="UniProtKB-KW"/>
</dbReference>
<keyword evidence="5" id="KW-0408">Iron</keyword>
<name>A0A1F7F3L2_UNCRA</name>
<reference evidence="8 9" key="1">
    <citation type="journal article" date="2016" name="Nat. Commun.">
        <title>Thousands of microbial genomes shed light on interconnected biogeochemical processes in an aquifer system.</title>
        <authorList>
            <person name="Anantharaman K."/>
            <person name="Brown C.T."/>
            <person name="Hug L.A."/>
            <person name="Sharon I."/>
            <person name="Castelle C.J."/>
            <person name="Probst A.J."/>
            <person name="Thomas B.C."/>
            <person name="Singh A."/>
            <person name="Wilkins M.J."/>
            <person name="Karaoz U."/>
            <person name="Brodie E.L."/>
            <person name="Williams K.H."/>
            <person name="Hubbard S.S."/>
            <person name="Banfield J.F."/>
        </authorList>
    </citation>
    <scope>NUCLEOTIDE SEQUENCE [LARGE SCALE GENOMIC DNA]</scope>
</reference>
<evidence type="ECO:0000256" key="4">
    <source>
        <dbReference type="ARBA" id="ARBA00022723"/>
    </source>
</evidence>
<comment type="caution">
    <text evidence="8">The sequence shown here is derived from an EMBL/GenBank/DDBJ whole genome shotgun (WGS) entry which is preliminary data.</text>
</comment>
<dbReference type="InterPro" id="IPR058240">
    <property type="entry name" value="rSAM_sf"/>
</dbReference>
<keyword evidence="2" id="KW-0004">4Fe-4S</keyword>
<organism evidence="8 9">
    <name type="scientific">Candidatus Raymondbacteria bacterium RIFOXYD12_FULL_49_13</name>
    <dbReference type="NCBI Taxonomy" id="1817890"/>
    <lineage>
        <taxon>Bacteria</taxon>
        <taxon>Raymondiibacteriota</taxon>
    </lineage>
</organism>
<gene>
    <name evidence="8" type="ORF">A2519_02780</name>
</gene>
<dbReference type="PANTHER" id="PTHR30352:SF5">
    <property type="entry name" value="PYRUVATE FORMATE-LYASE 1-ACTIVATING ENZYME"/>
    <property type="match status" value="1"/>
</dbReference>
<evidence type="ECO:0000256" key="6">
    <source>
        <dbReference type="ARBA" id="ARBA00023014"/>
    </source>
</evidence>
<keyword evidence="4" id="KW-0479">Metal-binding</keyword>
<dbReference type="EMBL" id="MFYX01000128">
    <property type="protein sequence ID" value="OGK01260.1"/>
    <property type="molecule type" value="Genomic_DNA"/>
</dbReference>
<accession>A0A1F7F3L2</accession>
<proteinExistence type="predicted"/>
<evidence type="ECO:0000256" key="2">
    <source>
        <dbReference type="ARBA" id="ARBA00022485"/>
    </source>
</evidence>
<dbReference type="SUPFAM" id="SSF102114">
    <property type="entry name" value="Radical SAM enzymes"/>
    <property type="match status" value="1"/>
</dbReference>
<sequence length="426" mass="47896">MLKPSLVVADSAGRAFDLAGYQALGMKGTALFSLRPEELVPLPLGSTLMSLPKRIPLGLNRADNRVEALSQYTPVGVFIAPGWTGAYNTAYRETRNPPRLPLYSYTAVCWYKSAFHIAAIRVEKTFRHHAGHIDARLVEQRVRSVLKTHGSNRIITQLALCAREYGCAGAQNFFLGKYECPLPSSPFCNARCRGCISLQPAGCCPAPQSRITFTPTPRELAETALFHIQRVPGSVASFGQGCEGEPLMSAHVIEQAIRIIRQKTRSGILNMNTNAGKPRDLERLLDVGLDSIRVSMNSVQKAVYEKYFRPKNYCFSDVLKSIRMAKNKGKFVSINYLVSPGFTDSGKEVKAFLAFCKKYQPDMIQWRNHNYDPLLYARQMGFDRLPARDMLGIRKLIALIRRNFPAMRHGYYNPARWQLSDKRDPL</sequence>
<evidence type="ECO:0000259" key="7">
    <source>
        <dbReference type="PROSITE" id="PS51918"/>
    </source>
</evidence>
<dbReference type="GO" id="GO:0003824">
    <property type="term" value="F:catalytic activity"/>
    <property type="evidence" value="ECO:0007669"/>
    <property type="project" value="InterPro"/>
</dbReference>
<evidence type="ECO:0000256" key="1">
    <source>
        <dbReference type="ARBA" id="ARBA00001966"/>
    </source>
</evidence>
<dbReference type="SFLD" id="SFLDG01067">
    <property type="entry name" value="SPASM/twitch_domain_containing"/>
    <property type="match status" value="1"/>
</dbReference>
<dbReference type="InterPro" id="IPR007197">
    <property type="entry name" value="rSAM"/>
</dbReference>
<keyword evidence="3" id="KW-0949">S-adenosyl-L-methionine</keyword>
<evidence type="ECO:0000313" key="9">
    <source>
        <dbReference type="Proteomes" id="UP000179243"/>
    </source>
</evidence>
<dbReference type="PROSITE" id="PS51918">
    <property type="entry name" value="RADICAL_SAM"/>
    <property type="match status" value="1"/>
</dbReference>
<dbReference type="Proteomes" id="UP000179243">
    <property type="component" value="Unassembled WGS sequence"/>
</dbReference>
<dbReference type="Pfam" id="PF04055">
    <property type="entry name" value="Radical_SAM"/>
    <property type="match status" value="1"/>
</dbReference>
<dbReference type="CDD" id="cd01335">
    <property type="entry name" value="Radical_SAM"/>
    <property type="match status" value="1"/>
</dbReference>
<dbReference type="Gene3D" id="3.20.20.70">
    <property type="entry name" value="Aldolase class I"/>
    <property type="match status" value="1"/>
</dbReference>
<comment type="cofactor">
    <cofactor evidence="1">
        <name>[4Fe-4S] cluster</name>
        <dbReference type="ChEBI" id="CHEBI:49883"/>
    </cofactor>
</comment>
<protein>
    <recommendedName>
        <fullName evidence="7">Radical SAM core domain-containing protein</fullName>
    </recommendedName>
</protein>
<keyword evidence="6" id="KW-0411">Iron-sulfur</keyword>
<dbReference type="SFLD" id="SFLDS00029">
    <property type="entry name" value="Radical_SAM"/>
    <property type="match status" value="1"/>
</dbReference>
<dbReference type="AlphaFoldDB" id="A0A1F7F3L2"/>
<feature type="domain" description="Radical SAM core" evidence="7">
    <location>
        <begin position="174"/>
        <end position="406"/>
    </location>
</feature>
<dbReference type="InterPro" id="IPR034457">
    <property type="entry name" value="Organic_radical-activating"/>
</dbReference>
<dbReference type="SFLD" id="SFLDG01109">
    <property type="entry name" value="Uncharacterised_Radical_SAM_Su"/>
    <property type="match status" value="1"/>
</dbReference>